<accession>A0A0A2KIR4</accession>
<proteinExistence type="predicted"/>
<evidence type="ECO:0000313" key="2">
    <source>
        <dbReference type="Proteomes" id="UP000030104"/>
    </source>
</evidence>
<dbReference type="HOGENOM" id="CLU_1170970_0_0_1"/>
<organism evidence="1 2">
    <name type="scientific">Penicillium italicum</name>
    <name type="common">Blue mold</name>
    <dbReference type="NCBI Taxonomy" id="40296"/>
    <lineage>
        <taxon>Eukaryota</taxon>
        <taxon>Fungi</taxon>
        <taxon>Dikarya</taxon>
        <taxon>Ascomycota</taxon>
        <taxon>Pezizomycotina</taxon>
        <taxon>Eurotiomycetes</taxon>
        <taxon>Eurotiomycetidae</taxon>
        <taxon>Eurotiales</taxon>
        <taxon>Aspergillaceae</taxon>
        <taxon>Penicillium</taxon>
    </lineage>
</organism>
<gene>
    <name evidence="1" type="ORF">PITC_045990</name>
</gene>
<dbReference type="PhylomeDB" id="A0A0A2KIR4"/>
<dbReference type="Proteomes" id="UP000030104">
    <property type="component" value="Unassembled WGS sequence"/>
</dbReference>
<reference evidence="1 2" key="1">
    <citation type="journal article" date="2015" name="Mol. Plant Microbe Interact.">
        <title>Genome, transcriptome, and functional analyses of Penicillium expansum provide new insights into secondary metabolism and pathogenicity.</title>
        <authorList>
            <person name="Ballester A.R."/>
            <person name="Marcet-Houben M."/>
            <person name="Levin E."/>
            <person name="Sela N."/>
            <person name="Selma-Lazaro C."/>
            <person name="Carmona L."/>
            <person name="Wisniewski M."/>
            <person name="Droby S."/>
            <person name="Gonzalez-Candelas L."/>
            <person name="Gabaldon T."/>
        </authorList>
    </citation>
    <scope>NUCLEOTIDE SEQUENCE [LARGE SCALE GENOMIC DNA]</scope>
    <source>
        <strain evidence="1 2">PHI-1</strain>
    </source>
</reference>
<evidence type="ECO:0000313" key="1">
    <source>
        <dbReference type="EMBL" id="KGO66811.1"/>
    </source>
</evidence>
<protein>
    <submittedName>
        <fullName evidence="1">Uncharacterized protein</fullName>
    </submittedName>
</protein>
<keyword evidence="2" id="KW-1185">Reference proteome</keyword>
<name>A0A0A2KIR4_PENIT</name>
<dbReference type="EMBL" id="JQGA01001347">
    <property type="protein sequence ID" value="KGO66811.1"/>
    <property type="molecule type" value="Genomic_DNA"/>
</dbReference>
<dbReference type="AlphaFoldDB" id="A0A0A2KIR4"/>
<dbReference type="OMA" id="WFAVYNA"/>
<sequence length="267" mass="29775">MATNKTGQNGLPTQLPLRQDISVLNMGLRMTPEASQRYSDLWKQLTEHHPPTEHLGLVMAIITLAKLHSTFADNQVASCLVSTFIQSKHIPGLFAVLPRLPEELAAVMPDLLCKTTNSILMLPALPNEFNEIFFLSPDDETAFRRQLPGLQPKLKHAISLSDDEFEILSHSLPSLPSNISAGCKVPLKEYASVNKEYQGLSDQLRVVWSVGSYQDWFAVYNAISFFEGLTSFAAAIESIKPSKLQMAYWGFYHHFIRTLVASCAVKV</sequence>
<comment type="caution">
    <text evidence="1">The sequence shown here is derived from an EMBL/GenBank/DDBJ whole genome shotgun (WGS) entry which is preliminary data.</text>
</comment>
<dbReference type="OrthoDB" id="4336531at2759"/>